<keyword evidence="3" id="KW-1185">Reference proteome</keyword>
<feature type="compositionally biased region" description="Basic and acidic residues" evidence="1">
    <location>
        <begin position="86"/>
        <end position="109"/>
    </location>
</feature>
<name>A0A9P0QP09_9ASCO</name>
<feature type="compositionally biased region" description="Basic and acidic residues" evidence="1">
    <location>
        <begin position="247"/>
        <end position="283"/>
    </location>
</feature>
<proteinExistence type="predicted"/>
<feature type="compositionally biased region" description="Low complexity" evidence="1">
    <location>
        <begin position="71"/>
        <end position="80"/>
    </location>
</feature>
<sequence length="305" mass="34241">MSGLVSRWATDETLVKEAEVQDKKASNHSSPRKSKQVHNQKDSIENPKPLVSRWATDNTEERKALQASPAKNGYKKNNVGNKKRHPNENENTRDVVRKAGNKQEEEEKLGPMTNAAKSFAARLSDIKINDTGKKTENSSRGLSGGPPPKGPRGQSRKQTARPGAPKNNEDAWEDANEEEPEEVDRDEGPLPPMSKAGQSLASRLGLMNPSLNTSKASPAPTSSNKRDSVPKSVQSDSKYLTPRQKKLQVEKENRARKEREKQERKKILDEEEKQKQQKLKQEVSDMFSKLTDKHANWADIEDDDF</sequence>
<feature type="region of interest" description="Disordered" evidence="1">
    <location>
        <begin position="17"/>
        <end position="283"/>
    </location>
</feature>
<evidence type="ECO:0000313" key="2">
    <source>
        <dbReference type="EMBL" id="CAH2352245.1"/>
    </source>
</evidence>
<evidence type="ECO:0000256" key="1">
    <source>
        <dbReference type="SAM" id="MobiDB-lite"/>
    </source>
</evidence>
<feature type="compositionally biased region" description="Acidic residues" evidence="1">
    <location>
        <begin position="170"/>
        <end position="185"/>
    </location>
</feature>
<organism evidence="2 3">
    <name type="scientific">[Candida] railenensis</name>
    <dbReference type="NCBI Taxonomy" id="45579"/>
    <lineage>
        <taxon>Eukaryota</taxon>
        <taxon>Fungi</taxon>
        <taxon>Dikarya</taxon>
        <taxon>Ascomycota</taxon>
        <taxon>Saccharomycotina</taxon>
        <taxon>Pichiomycetes</taxon>
        <taxon>Debaryomycetaceae</taxon>
        <taxon>Kurtzmaniella</taxon>
    </lineage>
</organism>
<feature type="compositionally biased region" description="Basic and acidic residues" evidence="1">
    <location>
        <begin position="124"/>
        <end position="137"/>
    </location>
</feature>
<evidence type="ECO:0000313" key="3">
    <source>
        <dbReference type="Proteomes" id="UP000837801"/>
    </source>
</evidence>
<reference evidence="2" key="1">
    <citation type="submission" date="2022-03" db="EMBL/GenBank/DDBJ databases">
        <authorList>
            <person name="Legras J.-L."/>
            <person name="Devillers H."/>
            <person name="Grondin C."/>
        </authorList>
    </citation>
    <scope>NUCLEOTIDE SEQUENCE</scope>
    <source>
        <strain evidence="2">CLIB 1423</strain>
    </source>
</reference>
<feature type="compositionally biased region" description="Polar residues" evidence="1">
    <location>
        <begin position="209"/>
        <end position="223"/>
    </location>
</feature>
<accession>A0A9P0QP09</accession>
<dbReference type="OrthoDB" id="4026813at2759"/>
<dbReference type="AlphaFoldDB" id="A0A9P0QP09"/>
<gene>
    <name evidence="2" type="ORF">CLIB1423_06S02058</name>
</gene>
<dbReference type="Proteomes" id="UP000837801">
    <property type="component" value="Unassembled WGS sequence"/>
</dbReference>
<dbReference type="EMBL" id="CAKXYY010000006">
    <property type="protein sequence ID" value="CAH2352245.1"/>
    <property type="molecule type" value="Genomic_DNA"/>
</dbReference>
<comment type="caution">
    <text evidence="2">The sequence shown here is derived from an EMBL/GenBank/DDBJ whole genome shotgun (WGS) entry which is preliminary data.</text>
</comment>
<protein>
    <submittedName>
        <fullName evidence="2">Uncharacterized protein</fullName>
    </submittedName>
</protein>